<dbReference type="Pfam" id="PF21948">
    <property type="entry name" value="LplA-B_cat"/>
    <property type="match status" value="1"/>
</dbReference>
<dbReference type="NCBIfam" id="TIGR00545">
    <property type="entry name" value="lipoyltrans"/>
    <property type="match status" value="1"/>
</dbReference>
<evidence type="ECO:0000313" key="3">
    <source>
        <dbReference type="EMBL" id="PVX52103.1"/>
    </source>
</evidence>
<evidence type="ECO:0000313" key="4">
    <source>
        <dbReference type="Proteomes" id="UP000251835"/>
    </source>
</evidence>
<dbReference type="GO" id="GO:0017118">
    <property type="term" value="F:lipoyltransferase activity"/>
    <property type="evidence" value="ECO:0007669"/>
    <property type="project" value="TreeGrafter"/>
</dbReference>
<dbReference type="GO" id="GO:0016874">
    <property type="term" value="F:ligase activity"/>
    <property type="evidence" value="ECO:0007669"/>
    <property type="project" value="UniProtKB-KW"/>
</dbReference>
<organism evidence="3 4">
    <name type="scientific">Balneicella halophila</name>
    <dbReference type="NCBI Taxonomy" id="1537566"/>
    <lineage>
        <taxon>Bacteria</taxon>
        <taxon>Pseudomonadati</taxon>
        <taxon>Bacteroidota</taxon>
        <taxon>Bacteroidia</taxon>
        <taxon>Bacteroidales</taxon>
        <taxon>Balneicellaceae</taxon>
        <taxon>Balneicella</taxon>
    </lineage>
</organism>
<dbReference type="Proteomes" id="UP000251835">
    <property type="component" value="Unassembled WGS sequence"/>
</dbReference>
<dbReference type="GO" id="GO:0009249">
    <property type="term" value="P:protein lipoylation"/>
    <property type="evidence" value="ECO:0007669"/>
    <property type="project" value="InterPro"/>
</dbReference>
<dbReference type="SUPFAM" id="SSF55681">
    <property type="entry name" value="Class II aaRS and biotin synthetases"/>
    <property type="match status" value="1"/>
</dbReference>
<name>A0A7L4UQS5_BALHA</name>
<keyword evidence="3" id="KW-0436">Ligase</keyword>
<reference evidence="3 4" key="1">
    <citation type="submission" date="2018-05" db="EMBL/GenBank/DDBJ databases">
        <title>Genomic Encyclopedia of Type Strains, Phase IV (KMG-IV): sequencing the most valuable type-strain genomes for metagenomic binning, comparative biology and taxonomic classification.</title>
        <authorList>
            <person name="Goeker M."/>
        </authorList>
    </citation>
    <scope>NUCLEOTIDE SEQUENCE [LARGE SCALE GENOMIC DNA]</scope>
    <source>
        <strain evidence="3 4">DSM 28579</strain>
    </source>
</reference>
<feature type="domain" description="BPL/LPL catalytic" evidence="2">
    <location>
        <begin position="24"/>
        <end position="210"/>
    </location>
</feature>
<comment type="pathway">
    <text evidence="1">Protein modification; protein lipoylation via exogenous pathway; protein N(6)-(lipoyl)lysine from lipoate: step 2/2.</text>
</comment>
<dbReference type="PANTHER" id="PTHR12561:SF3">
    <property type="entry name" value="LIPOYLTRANSFERASE 1, MITOCHONDRIAL"/>
    <property type="match status" value="1"/>
</dbReference>
<dbReference type="RefSeq" id="WP_165806830.1">
    <property type="nucleotide sequence ID" value="NZ_QENZ01000003.1"/>
</dbReference>
<keyword evidence="4" id="KW-1185">Reference proteome</keyword>
<accession>A0A7L4UQS5</accession>
<dbReference type="AlphaFoldDB" id="A0A7L4UQS5"/>
<dbReference type="UniPathway" id="UPA00537">
    <property type="reaction ID" value="UER00595"/>
</dbReference>
<dbReference type="PANTHER" id="PTHR12561">
    <property type="entry name" value="LIPOATE-PROTEIN LIGASE"/>
    <property type="match status" value="1"/>
</dbReference>
<dbReference type="InterPro" id="IPR045864">
    <property type="entry name" value="aa-tRNA-synth_II/BPL/LPL"/>
</dbReference>
<gene>
    <name evidence="3" type="ORF">C7377_0402</name>
</gene>
<protein>
    <submittedName>
        <fullName evidence="3">Lipoate-protein ligase A</fullName>
    </submittedName>
</protein>
<evidence type="ECO:0000259" key="2">
    <source>
        <dbReference type="PROSITE" id="PS51733"/>
    </source>
</evidence>
<evidence type="ECO:0000256" key="1">
    <source>
        <dbReference type="ARBA" id="ARBA00005085"/>
    </source>
</evidence>
<comment type="caution">
    <text evidence="3">The sequence shown here is derived from an EMBL/GenBank/DDBJ whole genome shotgun (WGS) entry which is preliminary data.</text>
</comment>
<dbReference type="InterPro" id="IPR004562">
    <property type="entry name" value="LipoylTrfase_LipoateP_Ligase"/>
</dbReference>
<dbReference type="Gene3D" id="3.30.930.10">
    <property type="entry name" value="Bira Bifunctional Protein, Domain 2"/>
    <property type="match status" value="1"/>
</dbReference>
<dbReference type="EMBL" id="QENZ01000003">
    <property type="protein sequence ID" value="PVX52103.1"/>
    <property type="molecule type" value="Genomic_DNA"/>
</dbReference>
<dbReference type="GO" id="GO:0005737">
    <property type="term" value="C:cytoplasm"/>
    <property type="evidence" value="ECO:0007669"/>
    <property type="project" value="TreeGrafter"/>
</dbReference>
<sequence>MLLIESKTTNPYFNIATEEYLLKNREENILFLYKNAPSVIIGKHQIHHLEVNIPHIVEKNIPVIRRISGGGSVYHDEQNLNYSIITSENKAWVNFDEFTKPFIHFLKSLDLHPELRSKSDVRLAGKKISGNASHIFKSRVMHHGSILFATALDELTSCLKNRPTCYKKKVVNSRRSIVTNIKTHLNSAISFSDFTQKFIEYLYEFGSINSSEELSDEATCAIQNLALEKYSSVEWNVGYNANYTFTNSFLHNGKIVNITLEIKKGVCETAKTNHTLCKDIERVIQNVPHETFSFTKALSPYFSSREILSFFF</sequence>
<proteinExistence type="predicted"/>
<dbReference type="InterPro" id="IPR004143">
    <property type="entry name" value="BPL_LPL_catalytic"/>
</dbReference>
<dbReference type="PROSITE" id="PS51733">
    <property type="entry name" value="BPL_LPL_CATALYTIC"/>
    <property type="match status" value="1"/>
</dbReference>
<dbReference type="CDD" id="cd16443">
    <property type="entry name" value="LplA"/>
    <property type="match status" value="1"/>
</dbReference>